<dbReference type="Pfam" id="PF10561">
    <property type="entry name" value="C2orf69"/>
    <property type="match status" value="1"/>
</dbReference>
<keyword evidence="2" id="KW-1185">Reference proteome</keyword>
<proteinExistence type="predicted"/>
<dbReference type="GO" id="GO:0005739">
    <property type="term" value="C:mitochondrion"/>
    <property type="evidence" value="ECO:0007669"/>
    <property type="project" value="TreeGrafter"/>
</dbReference>
<dbReference type="PANTHER" id="PTHR31296">
    <property type="entry name" value="UPF0565 PROTEIN C2ORF69"/>
    <property type="match status" value="1"/>
</dbReference>
<reference evidence="1" key="1">
    <citation type="submission" date="2024-03" db="EMBL/GenBank/DDBJ databases">
        <title>WGS assembly of Saponaria officinalis var. Norfolk2.</title>
        <authorList>
            <person name="Jenkins J."/>
            <person name="Shu S."/>
            <person name="Grimwood J."/>
            <person name="Barry K."/>
            <person name="Goodstein D."/>
            <person name="Schmutz J."/>
            <person name="Leebens-Mack J."/>
            <person name="Osbourn A."/>
        </authorList>
    </citation>
    <scope>NUCLEOTIDE SEQUENCE [LARGE SCALE GENOMIC DNA]</scope>
    <source>
        <strain evidence="1">JIC</strain>
    </source>
</reference>
<name>A0AAW1M3W8_SAPOF</name>
<dbReference type="PANTHER" id="PTHR31296:SF1">
    <property type="entry name" value="MITOCHONDRIAL PROTEIN C2ORF69"/>
    <property type="match status" value="1"/>
</dbReference>
<evidence type="ECO:0000313" key="1">
    <source>
        <dbReference type="EMBL" id="KAK9740704.1"/>
    </source>
</evidence>
<accession>A0AAW1M3W8</accession>
<dbReference type="EMBL" id="JBDFQZ010000003">
    <property type="protein sequence ID" value="KAK9740704.1"/>
    <property type="molecule type" value="Genomic_DNA"/>
</dbReference>
<dbReference type="AlphaFoldDB" id="A0AAW1M3W8"/>
<evidence type="ECO:0000313" key="2">
    <source>
        <dbReference type="Proteomes" id="UP001443914"/>
    </source>
</evidence>
<sequence length="319" mass="35741">MDRWSGILKVPVCLKGATQCRVAASLCVSPSSKTLVVPNANAIFFNGDRVEGTGNPVIDKLSDLQNIVQVLVSKFGPFVNAWVIEASTFNGPFAVYKEFIESLNKWGEPQAYKPNGFPASTSIVSLLSNFCSEADLSINPGTYHHHVAAASSLFPPKTAILGFSKGGVVLNQLITEFSFLNNRNWEDPKQAKLSEFPRNQIIPNSTESFLDIVTEIHFVDVGLNAPGAYLTDDTTIERIAERLIERDKRMRFVLHGTPRQWNDKRRAWICEEKNKFCHLLELCAKKTEGRLDVAEMTYLVDRPPDLQMHFQIIEELVVT</sequence>
<dbReference type="Proteomes" id="UP001443914">
    <property type="component" value="Unassembled WGS sequence"/>
</dbReference>
<comment type="caution">
    <text evidence="1">The sequence shown here is derived from an EMBL/GenBank/DDBJ whole genome shotgun (WGS) entry which is preliminary data.</text>
</comment>
<dbReference type="InterPro" id="IPR018881">
    <property type="entry name" value="C2orf69_mit"/>
</dbReference>
<gene>
    <name evidence="1" type="ORF">RND81_03G054500</name>
</gene>
<protein>
    <submittedName>
        <fullName evidence="1">Uncharacterized protein</fullName>
    </submittedName>
</protein>
<organism evidence="1 2">
    <name type="scientific">Saponaria officinalis</name>
    <name type="common">Common soapwort</name>
    <name type="synonym">Lychnis saponaria</name>
    <dbReference type="NCBI Taxonomy" id="3572"/>
    <lineage>
        <taxon>Eukaryota</taxon>
        <taxon>Viridiplantae</taxon>
        <taxon>Streptophyta</taxon>
        <taxon>Embryophyta</taxon>
        <taxon>Tracheophyta</taxon>
        <taxon>Spermatophyta</taxon>
        <taxon>Magnoliopsida</taxon>
        <taxon>eudicotyledons</taxon>
        <taxon>Gunneridae</taxon>
        <taxon>Pentapetalae</taxon>
        <taxon>Caryophyllales</taxon>
        <taxon>Caryophyllaceae</taxon>
        <taxon>Caryophylleae</taxon>
        <taxon>Saponaria</taxon>
    </lineage>
</organism>